<evidence type="ECO:0000313" key="1">
    <source>
        <dbReference type="EMBL" id="CAG7822494.1"/>
    </source>
</evidence>
<keyword evidence="2" id="KW-1185">Reference proteome</keyword>
<name>A0A8J2PI23_9HEXA</name>
<proteinExistence type="predicted"/>
<organism evidence="1 2">
    <name type="scientific">Allacma fusca</name>
    <dbReference type="NCBI Taxonomy" id="39272"/>
    <lineage>
        <taxon>Eukaryota</taxon>
        <taxon>Metazoa</taxon>
        <taxon>Ecdysozoa</taxon>
        <taxon>Arthropoda</taxon>
        <taxon>Hexapoda</taxon>
        <taxon>Collembola</taxon>
        <taxon>Symphypleona</taxon>
        <taxon>Sminthuridae</taxon>
        <taxon>Allacma</taxon>
    </lineage>
</organism>
<dbReference type="Proteomes" id="UP000708208">
    <property type="component" value="Unassembled WGS sequence"/>
</dbReference>
<sequence>ELDLTRIAALNISSQDDHVPKTFRDLIKRISFDTHILLDQLHGHFDSLADHIQHDSDEDSFEEHHEAESS</sequence>
<dbReference type="AlphaFoldDB" id="A0A8J2PI23"/>
<feature type="non-terminal residue" evidence="1">
    <location>
        <position position="1"/>
    </location>
</feature>
<evidence type="ECO:0000313" key="2">
    <source>
        <dbReference type="Proteomes" id="UP000708208"/>
    </source>
</evidence>
<accession>A0A8J2PI23</accession>
<comment type="caution">
    <text evidence="1">The sequence shown here is derived from an EMBL/GenBank/DDBJ whole genome shotgun (WGS) entry which is preliminary data.</text>
</comment>
<dbReference type="EMBL" id="CAJVCH010526510">
    <property type="protein sequence ID" value="CAG7822494.1"/>
    <property type="molecule type" value="Genomic_DNA"/>
</dbReference>
<reference evidence="1" key="1">
    <citation type="submission" date="2021-06" db="EMBL/GenBank/DDBJ databases">
        <authorList>
            <person name="Hodson N. C."/>
            <person name="Mongue J. A."/>
            <person name="Jaron S. K."/>
        </authorList>
    </citation>
    <scope>NUCLEOTIDE SEQUENCE</scope>
</reference>
<gene>
    <name evidence="1" type="ORF">AFUS01_LOCUS32764</name>
</gene>
<protein>
    <submittedName>
        <fullName evidence="1">Uncharacterized protein</fullName>
    </submittedName>
</protein>